<protein>
    <submittedName>
        <fullName evidence="4">Iron(III) transport system substrate-binding protein</fullName>
    </submittedName>
</protein>
<evidence type="ECO:0000256" key="2">
    <source>
        <dbReference type="ARBA" id="ARBA00022764"/>
    </source>
</evidence>
<dbReference type="PANTHER" id="PTHR30006">
    <property type="entry name" value="THIAMINE-BINDING PERIPLASMIC PROTEIN-RELATED"/>
    <property type="match status" value="1"/>
</dbReference>
<name>A0ABU0LWG4_9HYPH</name>
<dbReference type="InterPro" id="IPR006059">
    <property type="entry name" value="SBP"/>
</dbReference>
<dbReference type="Gene3D" id="3.40.190.10">
    <property type="entry name" value="Periplasmic binding protein-like II"/>
    <property type="match status" value="2"/>
</dbReference>
<dbReference type="Pfam" id="PF01547">
    <property type="entry name" value="SBP_bac_1"/>
    <property type="match status" value="1"/>
</dbReference>
<proteinExistence type="predicted"/>
<evidence type="ECO:0000313" key="5">
    <source>
        <dbReference type="Proteomes" id="UP001235094"/>
    </source>
</evidence>
<evidence type="ECO:0000313" key="4">
    <source>
        <dbReference type="EMBL" id="MDQ0512938.1"/>
    </source>
</evidence>
<evidence type="ECO:0000256" key="1">
    <source>
        <dbReference type="ARBA" id="ARBA00022729"/>
    </source>
</evidence>
<dbReference type="SUPFAM" id="SSF53850">
    <property type="entry name" value="Periplasmic binding protein-like II"/>
    <property type="match status" value="1"/>
</dbReference>
<dbReference type="RefSeq" id="WP_306891585.1">
    <property type="nucleotide sequence ID" value="NZ_JAUSVR010000018.1"/>
</dbReference>
<evidence type="ECO:0000256" key="3">
    <source>
        <dbReference type="SAM" id="SignalP"/>
    </source>
</evidence>
<gene>
    <name evidence="4" type="ORF">QOZ99_003854</name>
</gene>
<organism evidence="4 5">
    <name type="scientific">Ancylobacter amanitiformis</name>
    <dbReference type="NCBI Taxonomy" id="217069"/>
    <lineage>
        <taxon>Bacteria</taxon>
        <taxon>Pseudomonadati</taxon>
        <taxon>Pseudomonadota</taxon>
        <taxon>Alphaproteobacteria</taxon>
        <taxon>Hyphomicrobiales</taxon>
        <taxon>Xanthobacteraceae</taxon>
        <taxon>Ancylobacter</taxon>
    </lineage>
</organism>
<keyword evidence="2" id="KW-0574">Periplasm</keyword>
<keyword evidence="5" id="KW-1185">Reference proteome</keyword>
<sequence length="367" mass="39078">MRMTIMRALAAGLLTAAASFGSAWAGGIPAGYPSSYADLVKAAKAEGAVSIYTSTDSAQAKALLEAFSAKYPGIKIEYNDLGTNGTYNRVISEAAAGQVGADVVWSSAMDLQMALATDNYIDLYVSPEAKALPAWASYKDMLYAATVEPIGMIYNTKALPEASVPKTRADLIKFLNDNRDTLRGKVATFDPEKSGSGFLHHTNDARATSTFWDLAKAFGAAGGRTYSSSGSMKETVVSGENVLAFNIIGSYALDWVKQSPNLGVAFGTDYTPAFSRVLAITKGAPHPNAAKLFIDFALSRDGQNALASNGLPSVRTDTDKGFNLATLNERVGGNLKPIALDEDLLEYMKPQVRVEFFKKWKASLAGS</sequence>
<dbReference type="PANTHER" id="PTHR30006:SF25">
    <property type="entry name" value="PHOSPHOGLYCERATE TRANSPORT REGULATORY PROTEIN PGTC"/>
    <property type="match status" value="1"/>
</dbReference>
<keyword evidence="1 3" id="KW-0732">Signal</keyword>
<comment type="caution">
    <text evidence="4">The sequence shown here is derived from an EMBL/GenBank/DDBJ whole genome shotgun (WGS) entry which is preliminary data.</text>
</comment>
<feature type="signal peptide" evidence="3">
    <location>
        <begin position="1"/>
        <end position="25"/>
    </location>
</feature>
<dbReference type="Proteomes" id="UP001235094">
    <property type="component" value="Unassembled WGS sequence"/>
</dbReference>
<feature type="chain" id="PRO_5046038658" evidence="3">
    <location>
        <begin position="26"/>
        <end position="367"/>
    </location>
</feature>
<reference evidence="4 5" key="1">
    <citation type="submission" date="2023-07" db="EMBL/GenBank/DDBJ databases">
        <title>Genomic Encyclopedia of Type Strains, Phase IV (KMG-IV): sequencing the most valuable type-strain genomes for metagenomic binning, comparative biology and taxonomic classification.</title>
        <authorList>
            <person name="Goeker M."/>
        </authorList>
    </citation>
    <scope>NUCLEOTIDE SEQUENCE [LARGE SCALE GENOMIC DNA]</scope>
    <source>
        <strain evidence="4 5">DSM 15561</strain>
    </source>
</reference>
<dbReference type="EMBL" id="JAUSVR010000018">
    <property type="protein sequence ID" value="MDQ0512938.1"/>
    <property type="molecule type" value="Genomic_DNA"/>
</dbReference>
<accession>A0ABU0LWG4</accession>